<dbReference type="PANTHER" id="PTHR31170:SF18">
    <property type="entry name" value="(WILD MALAYSIAN BANANA) HYPOTHETICAL PROTEIN"/>
    <property type="match status" value="1"/>
</dbReference>
<name>A0A9D5CAG4_9LILI</name>
<organism evidence="1 2">
    <name type="scientific">Dioscorea zingiberensis</name>
    <dbReference type="NCBI Taxonomy" id="325984"/>
    <lineage>
        <taxon>Eukaryota</taxon>
        <taxon>Viridiplantae</taxon>
        <taxon>Streptophyta</taxon>
        <taxon>Embryophyta</taxon>
        <taxon>Tracheophyta</taxon>
        <taxon>Spermatophyta</taxon>
        <taxon>Magnoliopsida</taxon>
        <taxon>Liliopsida</taxon>
        <taxon>Dioscoreales</taxon>
        <taxon>Dioscoreaceae</taxon>
        <taxon>Dioscorea</taxon>
    </lineage>
</organism>
<evidence type="ECO:0000313" key="2">
    <source>
        <dbReference type="Proteomes" id="UP001085076"/>
    </source>
</evidence>
<dbReference type="Pfam" id="PF03140">
    <property type="entry name" value="DUF247"/>
    <property type="match status" value="1"/>
</dbReference>
<dbReference type="PANTHER" id="PTHR31170">
    <property type="entry name" value="BNAC04G53230D PROTEIN"/>
    <property type="match status" value="1"/>
</dbReference>
<reference evidence="1" key="1">
    <citation type="submission" date="2021-03" db="EMBL/GenBank/DDBJ databases">
        <authorList>
            <person name="Li Z."/>
            <person name="Yang C."/>
        </authorList>
    </citation>
    <scope>NUCLEOTIDE SEQUENCE</scope>
    <source>
        <strain evidence="1">Dzin_1.0</strain>
        <tissue evidence="1">Leaf</tissue>
    </source>
</reference>
<dbReference type="EMBL" id="JAGGNH010000006">
    <property type="protein sequence ID" value="KAJ0969294.1"/>
    <property type="molecule type" value="Genomic_DNA"/>
</dbReference>
<protein>
    <submittedName>
        <fullName evidence="1">Uncharacterized protein</fullName>
    </submittedName>
</protein>
<proteinExistence type="predicted"/>
<dbReference type="Proteomes" id="UP001085076">
    <property type="component" value="Miscellaneous, Linkage group lg06"/>
</dbReference>
<reference evidence="1" key="2">
    <citation type="journal article" date="2022" name="Hortic Res">
        <title>The genome of Dioscorea zingiberensis sheds light on the biosynthesis, origin and evolution of the medicinally important diosgenin saponins.</title>
        <authorList>
            <person name="Li Y."/>
            <person name="Tan C."/>
            <person name="Li Z."/>
            <person name="Guo J."/>
            <person name="Li S."/>
            <person name="Chen X."/>
            <person name="Wang C."/>
            <person name="Dai X."/>
            <person name="Yang H."/>
            <person name="Song W."/>
            <person name="Hou L."/>
            <person name="Xu J."/>
            <person name="Tong Z."/>
            <person name="Xu A."/>
            <person name="Yuan X."/>
            <person name="Wang W."/>
            <person name="Yang Q."/>
            <person name="Chen L."/>
            <person name="Sun Z."/>
            <person name="Wang K."/>
            <person name="Pan B."/>
            <person name="Chen J."/>
            <person name="Bao Y."/>
            <person name="Liu F."/>
            <person name="Qi X."/>
            <person name="Gang D.R."/>
            <person name="Wen J."/>
            <person name="Li J."/>
        </authorList>
    </citation>
    <scope>NUCLEOTIDE SEQUENCE</scope>
    <source>
        <strain evidence="1">Dzin_1.0</strain>
    </source>
</reference>
<gene>
    <name evidence="1" type="ORF">J5N97_022171</name>
</gene>
<evidence type="ECO:0000313" key="1">
    <source>
        <dbReference type="EMBL" id="KAJ0969294.1"/>
    </source>
</evidence>
<dbReference type="OrthoDB" id="1858139at2759"/>
<keyword evidence="2" id="KW-1185">Reference proteome</keyword>
<dbReference type="AlphaFoldDB" id="A0A9D5CAG4"/>
<comment type="caution">
    <text evidence="1">The sequence shown here is derived from an EMBL/GenBank/DDBJ whole genome shotgun (WGS) entry which is preliminary data.</text>
</comment>
<sequence length="213" mass="25135">MASGEESCVVDIPEGSQHQQSCWMEPIEDQVTNYNRDKEEMHWKNTSIYRIPEFAMKMKETALTPWVVSFGPYHHGKHNVKPIEQYKQKVLVHFLYKARRPLIHFVRAIEQVLDKLRGSYQPLEDEWIKDEERFVKLMIMDGCFMLEILRIDPNNGDKSYPDHDPIFSTHGARHKLPYIKRDMLMLENQLPLLVLKVLMQVEAGESRPQVFVI</sequence>
<dbReference type="InterPro" id="IPR004158">
    <property type="entry name" value="DUF247_pln"/>
</dbReference>
<accession>A0A9D5CAG4</accession>